<comment type="similarity">
    <text evidence="2">Belongs to the TM2 family.</text>
</comment>
<comment type="subcellular location">
    <subcellularLocation>
        <location evidence="1">Membrane</location>
        <topology evidence="1">Multi-pass membrane protein</topology>
    </subcellularLocation>
</comment>
<keyword evidence="5 8" id="KW-1133">Transmembrane helix</keyword>
<proteinExistence type="inferred from homology"/>
<evidence type="ECO:0000256" key="6">
    <source>
        <dbReference type="ARBA" id="ARBA00023136"/>
    </source>
</evidence>
<comment type="caution">
    <text evidence="11">The sequence shown here is derived from an EMBL/GenBank/DDBJ whole genome shotgun (WGS) entry which is preliminary data.</text>
</comment>
<dbReference type="PANTHER" id="PTHR21016:SF1">
    <property type="entry name" value="TM2 DOMAIN-CONTAINING PROTEIN 1"/>
    <property type="match status" value="1"/>
</dbReference>
<keyword evidence="12" id="KW-1185">Reference proteome</keyword>
<evidence type="ECO:0000256" key="8">
    <source>
        <dbReference type="SAM" id="Phobius"/>
    </source>
</evidence>
<evidence type="ECO:0000259" key="10">
    <source>
        <dbReference type="Pfam" id="PF05154"/>
    </source>
</evidence>
<dbReference type="InterPro" id="IPR050932">
    <property type="entry name" value="TM2D1-3-like"/>
</dbReference>
<dbReference type="InterPro" id="IPR007829">
    <property type="entry name" value="TM2"/>
</dbReference>
<dbReference type="PANTHER" id="PTHR21016">
    <property type="entry name" value="BETA-AMYLOID BINDING PROTEIN-RELATED"/>
    <property type="match status" value="1"/>
</dbReference>
<evidence type="ECO:0000256" key="1">
    <source>
        <dbReference type="ARBA" id="ARBA00004141"/>
    </source>
</evidence>
<evidence type="ECO:0000256" key="4">
    <source>
        <dbReference type="ARBA" id="ARBA00022729"/>
    </source>
</evidence>
<feature type="transmembrane region" description="Helical" evidence="8">
    <location>
        <begin position="132"/>
        <end position="157"/>
    </location>
</feature>
<sequence length="195" mass="21857">MLLVLLLLTLIVSLSTSTVPATQQEAPTNVTTPIVVDCAKLHPYQFQCYYIDYNRETEQPMFCNADNSVPIQCVVSLSNVVCADFTTEFTYNLPDGCRHGAHVQHSTAMLLSLFAGLLGLDRFYLGYYTIGLIKLFSMGGLFIIYFIDIVLIALQVLEPADGTGYVMHLFGPRAFPVRFNNQTMMVEDYSCHDCR</sequence>
<dbReference type="AlphaFoldDB" id="A0AAV5VMN9"/>
<dbReference type="Proteomes" id="UP001432322">
    <property type="component" value="Unassembled WGS sequence"/>
</dbReference>
<evidence type="ECO:0000313" key="12">
    <source>
        <dbReference type="Proteomes" id="UP001432322"/>
    </source>
</evidence>
<keyword evidence="4 9" id="KW-0732">Signal</keyword>
<gene>
    <name evidence="11" type="ORF">PFISCL1PPCAC_11242</name>
</gene>
<keyword evidence="6 8" id="KW-0472">Membrane</keyword>
<keyword evidence="3 8" id="KW-0812">Transmembrane</keyword>
<evidence type="ECO:0000256" key="9">
    <source>
        <dbReference type="SAM" id="SignalP"/>
    </source>
</evidence>
<protein>
    <recommendedName>
        <fullName evidence="10">TM2 domain-containing protein</fullName>
    </recommendedName>
</protein>
<dbReference type="GO" id="GO:0016020">
    <property type="term" value="C:membrane"/>
    <property type="evidence" value="ECO:0007669"/>
    <property type="project" value="UniProtKB-SubCell"/>
</dbReference>
<dbReference type="EMBL" id="BTSY01000003">
    <property type="protein sequence ID" value="GMT19945.1"/>
    <property type="molecule type" value="Genomic_DNA"/>
</dbReference>
<dbReference type="Pfam" id="PF05154">
    <property type="entry name" value="TM2"/>
    <property type="match status" value="1"/>
</dbReference>
<reference evidence="11" key="1">
    <citation type="submission" date="2023-10" db="EMBL/GenBank/DDBJ databases">
        <title>Genome assembly of Pristionchus species.</title>
        <authorList>
            <person name="Yoshida K."/>
            <person name="Sommer R.J."/>
        </authorList>
    </citation>
    <scope>NUCLEOTIDE SEQUENCE</scope>
    <source>
        <strain evidence="11">RS5133</strain>
    </source>
</reference>
<keyword evidence="7" id="KW-0325">Glycoprotein</keyword>
<evidence type="ECO:0000256" key="2">
    <source>
        <dbReference type="ARBA" id="ARBA00008284"/>
    </source>
</evidence>
<feature type="domain" description="TM2" evidence="10">
    <location>
        <begin position="105"/>
        <end position="150"/>
    </location>
</feature>
<evidence type="ECO:0000256" key="7">
    <source>
        <dbReference type="ARBA" id="ARBA00023180"/>
    </source>
</evidence>
<feature type="signal peptide" evidence="9">
    <location>
        <begin position="1"/>
        <end position="17"/>
    </location>
</feature>
<evidence type="ECO:0000313" key="11">
    <source>
        <dbReference type="EMBL" id="GMT19945.1"/>
    </source>
</evidence>
<feature type="chain" id="PRO_5043876492" description="TM2 domain-containing protein" evidence="9">
    <location>
        <begin position="18"/>
        <end position="195"/>
    </location>
</feature>
<organism evidence="11 12">
    <name type="scientific">Pristionchus fissidentatus</name>
    <dbReference type="NCBI Taxonomy" id="1538716"/>
    <lineage>
        <taxon>Eukaryota</taxon>
        <taxon>Metazoa</taxon>
        <taxon>Ecdysozoa</taxon>
        <taxon>Nematoda</taxon>
        <taxon>Chromadorea</taxon>
        <taxon>Rhabditida</taxon>
        <taxon>Rhabditina</taxon>
        <taxon>Diplogasteromorpha</taxon>
        <taxon>Diplogasteroidea</taxon>
        <taxon>Neodiplogasteridae</taxon>
        <taxon>Pristionchus</taxon>
    </lineage>
</organism>
<evidence type="ECO:0000256" key="3">
    <source>
        <dbReference type="ARBA" id="ARBA00022692"/>
    </source>
</evidence>
<evidence type="ECO:0000256" key="5">
    <source>
        <dbReference type="ARBA" id="ARBA00022989"/>
    </source>
</evidence>
<name>A0AAV5VMN9_9BILA</name>
<accession>A0AAV5VMN9</accession>